<dbReference type="InterPro" id="IPR013846">
    <property type="entry name" value="mRNA_cap_enzyme_C"/>
</dbReference>
<keyword evidence="5 16" id="KW-0507">mRNA processing</keyword>
<dbReference type="GO" id="GO:0005525">
    <property type="term" value="F:GTP binding"/>
    <property type="evidence" value="ECO:0007669"/>
    <property type="project" value="UniProtKB-KW"/>
</dbReference>
<evidence type="ECO:0000256" key="2">
    <source>
        <dbReference type="ARBA" id="ARBA00010237"/>
    </source>
</evidence>
<evidence type="ECO:0000256" key="14">
    <source>
        <dbReference type="ARBA" id="ARBA00044624"/>
    </source>
</evidence>
<evidence type="ECO:0000259" key="20">
    <source>
        <dbReference type="Pfam" id="PF03919"/>
    </source>
</evidence>
<dbReference type="GO" id="GO:0006370">
    <property type="term" value="P:7-methylguanosine mRNA capping"/>
    <property type="evidence" value="ECO:0007669"/>
    <property type="project" value="UniProtKB-KW"/>
</dbReference>
<dbReference type="GO" id="GO:0004484">
    <property type="term" value="F:mRNA guanylyltransferase activity"/>
    <property type="evidence" value="ECO:0007669"/>
    <property type="project" value="UniProtKB-EC"/>
</dbReference>
<proteinExistence type="inferred from homology"/>
<name>A0AAF0IQC1_9BASI</name>
<feature type="region of interest" description="Disordered" evidence="18">
    <location>
        <begin position="380"/>
        <end position="423"/>
    </location>
</feature>
<evidence type="ECO:0000256" key="8">
    <source>
        <dbReference type="ARBA" id="ARBA00022741"/>
    </source>
</evidence>
<reference evidence="21" key="1">
    <citation type="submission" date="2023-03" db="EMBL/GenBank/DDBJ databases">
        <title>Mating type loci evolution in Malassezia.</title>
        <authorList>
            <person name="Coelho M.A."/>
        </authorList>
    </citation>
    <scope>NUCLEOTIDE SEQUENCE</scope>
    <source>
        <strain evidence="21">CBS 14135</strain>
    </source>
</reference>
<feature type="domain" description="mRNA capping enzyme C-terminal" evidence="20">
    <location>
        <begin position="245"/>
        <end position="366"/>
    </location>
</feature>
<keyword evidence="7 16" id="KW-0548">Nucleotidyltransferase</keyword>
<evidence type="ECO:0000256" key="9">
    <source>
        <dbReference type="ARBA" id="ARBA00023042"/>
    </source>
</evidence>
<keyword evidence="10 16" id="KW-0342">GTP-binding</keyword>
<dbReference type="PANTHER" id="PTHR10367:SF17">
    <property type="entry name" value="MRNA-CAPPING ENZYME"/>
    <property type="match status" value="1"/>
</dbReference>
<evidence type="ECO:0000256" key="6">
    <source>
        <dbReference type="ARBA" id="ARBA00022679"/>
    </source>
</evidence>
<gene>
    <name evidence="21" type="primary">CEG1</name>
    <name evidence="21" type="ORF">MBRA1_003865</name>
</gene>
<protein>
    <recommendedName>
        <fullName evidence="4 16">mRNA-capping enzyme subunit alpha</fullName>
        <ecNumber evidence="3 16">2.7.7.50</ecNumber>
    </recommendedName>
    <alternativeName>
        <fullName evidence="12 16">GTP--RNA guanylyltransferase</fullName>
    </alternativeName>
    <alternativeName>
        <fullName evidence="13 16">mRNA guanylyltransferase</fullName>
    </alternativeName>
</protein>
<evidence type="ECO:0000256" key="16">
    <source>
        <dbReference type="PIRNR" id="PIRNR036959"/>
    </source>
</evidence>
<dbReference type="Gene3D" id="3.30.470.30">
    <property type="entry name" value="DNA ligase/mRNA capping enzyme"/>
    <property type="match status" value="1"/>
</dbReference>
<dbReference type="SUPFAM" id="SSF56091">
    <property type="entry name" value="DNA ligase/mRNA capping enzyme, catalytic domain"/>
    <property type="match status" value="1"/>
</dbReference>
<dbReference type="Pfam" id="PF03919">
    <property type="entry name" value="mRNA_cap_C"/>
    <property type="match status" value="1"/>
</dbReference>
<evidence type="ECO:0000313" key="22">
    <source>
        <dbReference type="Proteomes" id="UP001216638"/>
    </source>
</evidence>
<keyword evidence="6 16" id="KW-0808">Transferase</keyword>
<evidence type="ECO:0000256" key="10">
    <source>
        <dbReference type="ARBA" id="ARBA00023134"/>
    </source>
</evidence>
<dbReference type="PANTHER" id="PTHR10367">
    <property type="entry name" value="MRNA-CAPPING ENZYME"/>
    <property type="match status" value="1"/>
</dbReference>
<evidence type="ECO:0000256" key="11">
    <source>
        <dbReference type="ARBA" id="ARBA00023242"/>
    </source>
</evidence>
<dbReference type="PIRSF" id="PIRSF036959">
    <property type="entry name" value="mRNA_cap_alpha"/>
    <property type="match status" value="1"/>
</dbReference>
<dbReference type="EC" id="2.7.7.50" evidence="3 16"/>
<evidence type="ECO:0000256" key="1">
    <source>
        <dbReference type="ARBA" id="ARBA00004123"/>
    </source>
</evidence>
<keyword evidence="11 16" id="KW-0539">Nucleus</keyword>
<comment type="function">
    <text evidence="16">Second step of mRNA capping. Transfer of the GMP moiety of GTP to the 5'-end of RNA via an enzyme-GMP covalent reaction intermediate.</text>
</comment>
<evidence type="ECO:0000256" key="15">
    <source>
        <dbReference type="ARBA" id="ARBA00047082"/>
    </source>
</evidence>
<dbReference type="AlphaFoldDB" id="A0AAF0IQC1"/>
<dbReference type="InterPro" id="IPR001339">
    <property type="entry name" value="mRNA_cap_enzyme_adenylation"/>
</dbReference>
<dbReference type="CDD" id="cd07895">
    <property type="entry name" value="Adenylation_mRNA_capping"/>
    <property type="match status" value="1"/>
</dbReference>
<dbReference type="InterPro" id="IPR051029">
    <property type="entry name" value="mRNA_Capping_Enz/RNA_Phosphat"/>
</dbReference>
<evidence type="ECO:0000256" key="7">
    <source>
        <dbReference type="ARBA" id="ARBA00022695"/>
    </source>
</evidence>
<evidence type="ECO:0000259" key="19">
    <source>
        <dbReference type="Pfam" id="PF01331"/>
    </source>
</evidence>
<dbReference type="GO" id="GO:0005524">
    <property type="term" value="F:ATP binding"/>
    <property type="evidence" value="ECO:0007669"/>
    <property type="project" value="InterPro"/>
</dbReference>
<dbReference type="InterPro" id="IPR017075">
    <property type="entry name" value="mRNA_cap_enzyme_alpha"/>
</dbReference>
<comment type="catalytic activity">
    <reaction evidence="14">
        <text>a 5'-end diphospho-ribonucleoside in mRNA + GTP + H(+) = a 5'-end (5'-triphosphoguanosine)-ribonucleoside in mRNA + diphosphate</text>
        <dbReference type="Rhea" id="RHEA:67012"/>
        <dbReference type="Rhea" id="RHEA-COMP:17165"/>
        <dbReference type="Rhea" id="RHEA-COMP:17166"/>
        <dbReference type="ChEBI" id="CHEBI:15378"/>
        <dbReference type="ChEBI" id="CHEBI:33019"/>
        <dbReference type="ChEBI" id="CHEBI:37565"/>
        <dbReference type="ChEBI" id="CHEBI:167616"/>
        <dbReference type="ChEBI" id="CHEBI:167617"/>
        <dbReference type="EC" id="2.7.7.50"/>
    </reaction>
    <physiologicalReaction direction="left-to-right" evidence="14">
        <dbReference type="Rhea" id="RHEA:67013"/>
    </physiologicalReaction>
</comment>
<evidence type="ECO:0000256" key="5">
    <source>
        <dbReference type="ARBA" id="ARBA00022664"/>
    </source>
</evidence>
<feature type="active site" description="N6-GMP-lysine intermediate" evidence="17">
    <location>
        <position position="61"/>
    </location>
</feature>
<evidence type="ECO:0000256" key="18">
    <source>
        <dbReference type="SAM" id="MobiDB-lite"/>
    </source>
</evidence>
<evidence type="ECO:0000256" key="3">
    <source>
        <dbReference type="ARBA" id="ARBA00012475"/>
    </source>
</evidence>
<dbReference type="Pfam" id="PF01331">
    <property type="entry name" value="mRNA_cap_enzyme"/>
    <property type="match status" value="1"/>
</dbReference>
<sequence length="423" mass="48763">MSVPDIPGTRVPEGQQLMFLRDHVRELCQLKTIKFPGAQPISFNKQSLDTLLKEDFWVCEKSDGQRVLVLIVVPPATGQQEVFLIDRKNNYYQVHNLSFPHHNPSSPEAVAFAGKRTNTLVDGELVIDTISPEQTKLRLLLFDCLVIDGENVTHKPFGRRYARLNSHLYPPYKSYTTKNSMAQVLAPFEVKVKRMDLAYGIEKVLLDGQKYLQHKSDGLIFTSFPSGYTCGTDPKILKWKPPQDNTIDFKIELRFPPDLEDDPSGATPDYCAKPFIKLLQHSHGHHHELFDYLEMDDEEWERWKQSGEQLDDRIVECSWRPREDGSERFEWHIFRIRDDKQYANHKSTVKRILESIKDGVQEQELIDLAPAIRAAWKTPEREKFRQRINQSRSKGKNSCPFIRGGGGPGPPMRRGGMPGINRR</sequence>
<feature type="domain" description="mRNA capping enzyme adenylation" evidence="19">
    <location>
        <begin position="39"/>
        <end position="240"/>
    </location>
</feature>
<evidence type="ECO:0000256" key="12">
    <source>
        <dbReference type="ARBA" id="ARBA00029909"/>
    </source>
</evidence>
<comment type="subunit">
    <text evidence="15">Heterodimer. The mRNA-capping enzyme is composed of two separate chains alpha and beta, respectively a mRNA guanylyltransferase and an mRNA 5'-triphosphate monophosphatase.</text>
</comment>
<keyword evidence="22" id="KW-1185">Reference proteome</keyword>
<organism evidence="21 22">
    <name type="scientific">Malassezia brasiliensis</name>
    <dbReference type="NCBI Taxonomy" id="1821822"/>
    <lineage>
        <taxon>Eukaryota</taxon>
        <taxon>Fungi</taxon>
        <taxon>Dikarya</taxon>
        <taxon>Basidiomycota</taxon>
        <taxon>Ustilaginomycotina</taxon>
        <taxon>Malasseziomycetes</taxon>
        <taxon>Malasseziales</taxon>
        <taxon>Malasseziaceae</taxon>
        <taxon>Malassezia</taxon>
    </lineage>
</organism>
<evidence type="ECO:0000313" key="21">
    <source>
        <dbReference type="EMBL" id="WFC97199.1"/>
    </source>
</evidence>
<dbReference type="GO" id="GO:0031533">
    <property type="term" value="C:mRNA capping enzyme complex"/>
    <property type="evidence" value="ECO:0007669"/>
    <property type="project" value="InterPro"/>
</dbReference>
<accession>A0AAF0IQC1</accession>
<dbReference type="EMBL" id="CP119956">
    <property type="protein sequence ID" value="WFC97199.1"/>
    <property type="molecule type" value="Genomic_DNA"/>
</dbReference>
<keyword evidence="8 16" id="KW-0547">Nucleotide-binding</keyword>
<keyword evidence="9 16" id="KW-0506">mRNA capping</keyword>
<evidence type="ECO:0000256" key="4">
    <source>
        <dbReference type="ARBA" id="ARBA00019171"/>
    </source>
</evidence>
<dbReference type="InterPro" id="IPR012340">
    <property type="entry name" value="NA-bd_OB-fold"/>
</dbReference>
<comment type="subcellular location">
    <subcellularLocation>
        <location evidence="1 16">Nucleus</location>
    </subcellularLocation>
</comment>
<comment type="similarity">
    <text evidence="2 16">Belongs to the eukaryotic GTase family.</text>
</comment>
<dbReference type="SUPFAM" id="SSF50249">
    <property type="entry name" value="Nucleic acid-binding proteins"/>
    <property type="match status" value="1"/>
</dbReference>
<dbReference type="Gene3D" id="2.40.50.140">
    <property type="entry name" value="Nucleic acid-binding proteins"/>
    <property type="match status" value="1"/>
</dbReference>
<evidence type="ECO:0000256" key="17">
    <source>
        <dbReference type="PIRSR" id="PIRSR036959-1"/>
    </source>
</evidence>
<evidence type="ECO:0000256" key="13">
    <source>
        <dbReference type="ARBA" id="ARBA00030702"/>
    </source>
</evidence>
<dbReference type="Proteomes" id="UP001216638">
    <property type="component" value="Chromosome 6"/>
</dbReference>